<feature type="transmembrane region" description="Helical" evidence="18">
    <location>
        <begin position="290"/>
        <end position="312"/>
    </location>
</feature>
<evidence type="ECO:0000256" key="14">
    <source>
        <dbReference type="ARBA" id="ARBA00023136"/>
    </source>
</evidence>
<evidence type="ECO:0000256" key="8">
    <source>
        <dbReference type="ARBA" id="ARBA00022692"/>
    </source>
</evidence>
<dbReference type="GO" id="GO:0000155">
    <property type="term" value="F:phosphorelay sensor kinase activity"/>
    <property type="evidence" value="ECO:0007669"/>
    <property type="project" value="InterPro"/>
</dbReference>
<dbReference type="Gene3D" id="3.30.450.20">
    <property type="entry name" value="PAS domain"/>
    <property type="match status" value="2"/>
</dbReference>
<evidence type="ECO:0000313" key="20">
    <source>
        <dbReference type="EMBL" id="THD82981.1"/>
    </source>
</evidence>
<evidence type="ECO:0000256" key="4">
    <source>
        <dbReference type="ARBA" id="ARBA00022475"/>
    </source>
</evidence>
<evidence type="ECO:0000256" key="7">
    <source>
        <dbReference type="ARBA" id="ARBA00022679"/>
    </source>
</evidence>
<evidence type="ECO:0000256" key="10">
    <source>
        <dbReference type="ARBA" id="ARBA00022777"/>
    </source>
</evidence>
<comment type="function">
    <text evidence="15">Member of the two-component regulatory system DctB/DctD involved in the transport of C4-dicarboxylates. DctB functions as a membrane-associated protein kinase that phosphorylates DctD in response to environmental signals.</text>
</comment>
<dbReference type="InterPro" id="IPR036097">
    <property type="entry name" value="HisK_dim/P_sf"/>
</dbReference>
<evidence type="ECO:0000256" key="5">
    <source>
        <dbReference type="ARBA" id="ARBA00022519"/>
    </source>
</evidence>
<evidence type="ECO:0000256" key="17">
    <source>
        <dbReference type="SAM" id="Coils"/>
    </source>
</evidence>
<dbReference type="Gene3D" id="3.30.565.10">
    <property type="entry name" value="Histidine kinase-like ATPase, C-terminal domain"/>
    <property type="match status" value="1"/>
</dbReference>
<evidence type="ECO:0000256" key="9">
    <source>
        <dbReference type="ARBA" id="ARBA00022741"/>
    </source>
</evidence>
<dbReference type="AlphaFoldDB" id="A0A4S3MMS2"/>
<keyword evidence="8 18" id="KW-0812">Transmembrane</keyword>
<dbReference type="InterPro" id="IPR029151">
    <property type="entry name" value="Sensor-like_sf"/>
</dbReference>
<dbReference type="GO" id="GO:0005524">
    <property type="term" value="F:ATP binding"/>
    <property type="evidence" value="ECO:0007669"/>
    <property type="project" value="UniProtKB-KW"/>
</dbReference>
<protein>
    <recommendedName>
        <fullName evidence="16">C4-dicarboxylate transport sensor protein DctB</fullName>
        <ecNumber evidence="3">2.7.13.3</ecNumber>
    </recommendedName>
</protein>
<dbReference type="InterPro" id="IPR017055">
    <property type="entry name" value="Sig_transdc_His_kinase_DctB"/>
</dbReference>
<evidence type="ECO:0000256" key="6">
    <source>
        <dbReference type="ARBA" id="ARBA00022553"/>
    </source>
</evidence>
<dbReference type="PANTHER" id="PTHR43065">
    <property type="entry name" value="SENSOR HISTIDINE KINASE"/>
    <property type="match status" value="1"/>
</dbReference>
<feature type="domain" description="Histidine kinase" evidence="19">
    <location>
        <begin position="386"/>
        <end position="600"/>
    </location>
</feature>
<keyword evidence="21" id="KW-1185">Reference proteome</keyword>
<comment type="caution">
    <text evidence="20">The sequence shown here is derived from an EMBL/GenBank/DDBJ whole genome shotgun (WGS) entry which is preliminary data.</text>
</comment>
<feature type="coiled-coil region" evidence="17">
    <location>
        <begin position="347"/>
        <end position="377"/>
    </location>
</feature>
<keyword evidence="14 18" id="KW-0472">Membrane</keyword>
<dbReference type="EMBL" id="SSND01000003">
    <property type="protein sequence ID" value="THD82981.1"/>
    <property type="molecule type" value="Genomic_DNA"/>
</dbReference>
<dbReference type="InterPro" id="IPR003594">
    <property type="entry name" value="HATPase_dom"/>
</dbReference>
<dbReference type="PRINTS" id="PR00344">
    <property type="entry name" value="BCTRLSENSOR"/>
</dbReference>
<keyword evidence="12 18" id="KW-1133">Transmembrane helix</keyword>
<reference evidence="20 21" key="1">
    <citation type="submission" date="2019-04" db="EMBL/GenBank/DDBJ databases">
        <title>Draft genome sequence of Gemmobacter aestuarii sp. nov.</title>
        <authorList>
            <person name="Hameed A."/>
            <person name="Lin S.-Y."/>
            <person name="Shahina M."/>
            <person name="Lai W.-A."/>
            <person name="Young C.-C."/>
        </authorList>
    </citation>
    <scope>NUCLEOTIDE SEQUENCE [LARGE SCALE GENOMIC DNA]</scope>
    <source>
        <strain evidence="20 21">CC-PW-75</strain>
    </source>
</reference>
<evidence type="ECO:0000256" key="1">
    <source>
        <dbReference type="ARBA" id="ARBA00000085"/>
    </source>
</evidence>
<evidence type="ECO:0000256" key="13">
    <source>
        <dbReference type="ARBA" id="ARBA00023012"/>
    </source>
</evidence>
<organism evidence="20 21">
    <name type="scientific">Aliigemmobacter aestuarii</name>
    <dbReference type="NCBI Taxonomy" id="1445661"/>
    <lineage>
        <taxon>Bacteria</taxon>
        <taxon>Pseudomonadati</taxon>
        <taxon>Pseudomonadota</taxon>
        <taxon>Alphaproteobacteria</taxon>
        <taxon>Rhodobacterales</taxon>
        <taxon>Paracoccaceae</taxon>
        <taxon>Aliigemmobacter</taxon>
    </lineage>
</organism>
<dbReference type="FunFam" id="1.10.287.130:FF:000049">
    <property type="entry name" value="C4-dicarboxylate transport sensor protein DctB"/>
    <property type="match status" value="1"/>
</dbReference>
<dbReference type="Pfam" id="PF02518">
    <property type="entry name" value="HATPase_c"/>
    <property type="match status" value="1"/>
</dbReference>
<evidence type="ECO:0000256" key="12">
    <source>
        <dbReference type="ARBA" id="ARBA00022989"/>
    </source>
</evidence>
<dbReference type="InterPro" id="IPR004358">
    <property type="entry name" value="Sig_transdc_His_kin-like_C"/>
</dbReference>
<evidence type="ECO:0000259" key="19">
    <source>
        <dbReference type="PROSITE" id="PS50109"/>
    </source>
</evidence>
<keyword evidence="5" id="KW-0997">Cell inner membrane</keyword>
<evidence type="ECO:0000256" key="3">
    <source>
        <dbReference type="ARBA" id="ARBA00012438"/>
    </source>
</evidence>
<keyword evidence="17" id="KW-0175">Coiled coil</keyword>
<keyword evidence="7" id="KW-0808">Transferase</keyword>
<evidence type="ECO:0000256" key="11">
    <source>
        <dbReference type="ARBA" id="ARBA00022840"/>
    </source>
</evidence>
<dbReference type="InterPro" id="IPR003661">
    <property type="entry name" value="HisK_dim/P_dom"/>
</dbReference>
<keyword evidence="13" id="KW-0902">Two-component regulatory system</keyword>
<keyword evidence="10 20" id="KW-0418">Kinase</keyword>
<dbReference type="SUPFAM" id="SSF103190">
    <property type="entry name" value="Sensory domain-like"/>
    <property type="match status" value="1"/>
</dbReference>
<comment type="subcellular location">
    <subcellularLocation>
        <location evidence="2">Cell inner membrane</location>
        <topology evidence="2">Multi-pass membrane protein</topology>
    </subcellularLocation>
</comment>
<dbReference type="SUPFAM" id="SSF55874">
    <property type="entry name" value="ATPase domain of HSP90 chaperone/DNA topoisomerase II/histidine kinase"/>
    <property type="match status" value="1"/>
</dbReference>
<gene>
    <name evidence="20" type="ORF">E7811_12605</name>
</gene>
<keyword evidence="6" id="KW-0597">Phosphoprotein</keyword>
<keyword evidence="9" id="KW-0547">Nucleotide-binding</keyword>
<keyword evidence="11" id="KW-0067">ATP-binding</keyword>
<proteinExistence type="predicted"/>
<dbReference type="SUPFAM" id="SSF47384">
    <property type="entry name" value="Homodimeric domain of signal transducing histidine kinase"/>
    <property type="match status" value="1"/>
</dbReference>
<dbReference type="Pfam" id="PF00512">
    <property type="entry name" value="HisKA"/>
    <property type="match status" value="1"/>
</dbReference>
<dbReference type="Gene3D" id="1.10.287.130">
    <property type="match status" value="1"/>
</dbReference>
<keyword evidence="4" id="KW-1003">Cell membrane</keyword>
<evidence type="ECO:0000256" key="16">
    <source>
        <dbReference type="ARBA" id="ARBA00073143"/>
    </source>
</evidence>
<dbReference type="OrthoDB" id="7568856at2"/>
<name>A0A4S3MMS2_9RHOB</name>
<dbReference type="CDD" id="cd00082">
    <property type="entry name" value="HisKA"/>
    <property type="match status" value="1"/>
</dbReference>
<dbReference type="InterPro" id="IPR036890">
    <property type="entry name" value="HATPase_C_sf"/>
</dbReference>
<sequence length="605" mass="64833">MAFPGLSRPLALALTLGAILALTGAVWWVARDEALGRLRDRAQSDLTLASDRLGAQLARYRELAVLLTEHPTLRARLYGFGAPDGAQAVLQGAADRTGSLEIALLDESGTVLSSSRPAAIGLNAAGSAHFRRAMEGALGFRHEVDPDTGQRAFVFAAPMFLPEGPARGAVTVRFSVDRVESNWRAAPETVFFTDAAGIVLVANRSELVFATRLPEGPMASPAASARAVYPAGLLHPFVPYSARLTQGHDLWTIDGGPYLPRKGLHLERDVPTAGLTAEIIVDAGPALRVAALQALATGAMLSAAAFAVAYLLHRRRALAERLKLEAAVRTQLEDRVAARTRDLSSAVDRLRAEVAEREEAEAALRRAQSELIQAGKLSALGQMSAGISHELNQPLMAIRSYAENAQRYLEQDKPGTAAENLGRISDLAHRMGRIIRNLRAFARAESEPLSVVDLVGVVQAVLEMTEPRIERAGVTLDWQPPGGPAFVHGGEVRLQQVVLNLVSNALDAMEGQEPPRRLILRLAESGDRTTLTVADTGPGLKEPDRVFDPFYSTKEVGQAEGMGLGLSISFRIVESFDGRLSGGNRPEGGAIFRVELRAARAEKAA</sequence>
<evidence type="ECO:0000313" key="21">
    <source>
        <dbReference type="Proteomes" id="UP000309450"/>
    </source>
</evidence>
<dbReference type="RefSeq" id="WP_136395008.1">
    <property type="nucleotide sequence ID" value="NZ_SSND01000003.1"/>
</dbReference>
<evidence type="ECO:0000256" key="18">
    <source>
        <dbReference type="SAM" id="Phobius"/>
    </source>
</evidence>
<dbReference type="EC" id="2.7.13.3" evidence="3"/>
<dbReference type="SMART" id="SM00388">
    <property type="entry name" value="HisKA"/>
    <property type="match status" value="1"/>
</dbReference>
<comment type="catalytic activity">
    <reaction evidence="1">
        <text>ATP + protein L-histidine = ADP + protein N-phospho-L-histidine.</text>
        <dbReference type="EC" id="2.7.13.3"/>
    </reaction>
</comment>
<dbReference type="GO" id="GO:0005886">
    <property type="term" value="C:plasma membrane"/>
    <property type="evidence" value="ECO:0007669"/>
    <property type="project" value="UniProtKB-SubCell"/>
</dbReference>
<accession>A0A4S3MMS2</accession>
<dbReference type="PROSITE" id="PS50109">
    <property type="entry name" value="HIS_KIN"/>
    <property type="match status" value="1"/>
</dbReference>
<dbReference type="PIRSF" id="PIRSF036431">
    <property type="entry name" value="STHK_DctB"/>
    <property type="match status" value="1"/>
</dbReference>
<dbReference type="InterPro" id="IPR005467">
    <property type="entry name" value="His_kinase_dom"/>
</dbReference>
<dbReference type="SMART" id="SM00387">
    <property type="entry name" value="HATPase_c"/>
    <property type="match status" value="1"/>
</dbReference>
<evidence type="ECO:0000256" key="15">
    <source>
        <dbReference type="ARBA" id="ARBA00059004"/>
    </source>
</evidence>
<dbReference type="PANTHER" id="PTHR43065:SF46">
    <property type="entry name" value="C4-DICARBOXYLATE TRANSPORT SENSOR PROTEIN DCTB"/>
    <property type="match status" value="1"/>
</dbReference>
<evidence type="ECO:0000256" key="2">
    <source>
        <dbReference type="ARBA" id="ARBA00004429"/>
    </source>
</evidence>
<dbReference type="Proteomes" id="UP000309450">
    <property type="component" value="Unassembled WGS sequence"/>
</dbReference>